<dbReference type="Proteomes" id="UP000807825">
    <property type="component" value="Unassembled WGS sequence"/>
</dbReference>
<dbReference type="InterPro" id="IPR036259">
    <property type="entry name" value="MFS_trans_sf"/>
</dbReference>
<gene>
    <name evidence="9" type="ORF">HY912_03895</name>
</gene>
<dbReference type="PROSITE" id="PS50850">
    <property type="entry name" value="MFS"/>
    <property type="match status" value="1"/>
</dbReference>
<evidence type="ECO:0000313" key="10">
    <source>
        <dbReference type="Proteomes" id="UP000807825"/>
    </source>
</evidence>
<feature type="transmembrane region" description="Helical" evidence="7">
    <location>
        <begin position="163"/>
        <end position="182"/>
    </location>
</feature>
<feature type="transmembrane region" description="Helical" evidence="7">
    <location>
        <begin position="310"/>
        <end position="331"/>
    </location>
</feature>
<dbReference type="Gene3D" id="1.20.1250.20">
    <property type="entry name" value="MFS general substrate transporter like domains"/>
    <property type="match status" value="2"/>
</dbReference>
<dbReference type="PANTHER" id="PTHR23517:SF2">
    <property type="entry name" value="MULTIDRUG RESISTANCE PROTEIN MDTH"/>
    <property type="match status" value="1"/>
</dbReference>
<feature type="transmembrane region" description="Helical" evidence="7">
    <location>
        <begin position="247"/>
        <end position="268"/>
    </location>
</feature>
<keyword evidence="4 7" id="KW-0812">Transmembrane</keyword>
<evidence type="ECO:0000256" key="3">
    <source>
        <dbReference type="ARBA" id="ARBA00022475"/>
    </source>
</evidence>
<dbReference type="GO" id="GO:0022857">
    <property type="term" value="F:transmembrane transporter activity"/>
    <property type="evidence" value="ECO:0007669"/>
    <property type="project" value="InterPro"/>
</dbReference>
<evidence type="ECO:0000256" key="4">
    <source>
        <dbReference type="ARBA" id="ARBA00022692"/>
    </source>
</evidence>
<feature type="transmembrane region" description="Helical" evidence="7">
    <location>
        <begin position="343"/>
        <end position="362"/>
    </location>
</feature>
<feature type="transmembrane region" description="Helical" evidence="7">
    <location>
        <begin position="194"/>
        <end position="227"/>
    </location>
</feature>
<sequence>MESAERRILLMSSFGHFVCHYNMLVFPALVLPLAGALNMDMPQVLQLSFPQYLLFGVMALPWGLAGDRIGGKPLMLLMFLGSGLSGLAAALWIDSPWSLSVALGALGLFSSIYHPIGLGLISKGVSRLNLAMGYNAVFGGLGLVVAPLVSGLLNWLWDPRAAYLFLALVNLCGLVLMLLFPLSEATGKAEKKSAGNGALGAFVILLIAMTLGGLAFTGSTVILPAYLEMRSHGLMELVSRFTGGISGNLMATTITALVYMVGMIGQYTGGVVGERHDPRYAYLTFHFFCIPAAFLAAFASNLSLVGLSTIYFFCLLGMQPMENTLVALLAPKRLHHSAYGMKFIVTFGIGALAVKIVAWIDARWGSEAIFLALGLTSILLVSSILVLIRWTNHSETMRKNATVAAIVESSGGHSS</sequence>
<comment type="subcellular location">
    <subcellularLocation>
        <location evidence="1">Cell membrane</location>
        <topology evidence="1">Multi-pass membrane protein</topology>
    </subcellularLocation>
</comment>
<dbReference type="AlphaFoldDB" id="A0A9D6UZA8"/>
<name>A0A9D6UZA8_9BACT</name>
<evidence type="ECO:0000256" key="1">
    <source>
        <dbReference type="ARBA" id="ARBA00004651"/>
    </source>
</evidence>
<evidence type="ECO:0000256" key="2">
    <source>
        <dbReference type="ARBA" id="ARBA00022448"/>
    </source>
</evidence>
<dbReference type="InterPro" id="IPR050171">
    <property type="entry name" value="MFS_Transporters"/>
</dbReference>
<protein>
    <submittedName>
        <fullName evidence="9">MFS transporter</fullName>
    </submittedName>
</protein>
<evidence type="ECO:0000259" key="8">
    <source>
        <dbReference type="PROSITE" id="PS50850"/>
    </source>
</evidence>
<feature type="domain" description="Major facilitator superfamily (MFS) profile" evidence="8">
    <location>
        <begin position="8"/>
        <end position="392"/>
    </location>
</feature>
<feature type="transmembrane region" description="Helical" evidence="7">
    <location>
        <begin position="99"/>
        <end position="121"/>
    </location>
</feature>
<keyword evidence="2" id="KW-0813">Transport</keyword>
<keyword evidence="5 7" id="KW-1133">Transmembrane helix</keyword>
<dbReference type="InterPro" id="IPR020846">
    <property type="entry name" value="MFS_dom"/>
</dbReference>
<accession>A0A9D6UZA8</accession>
<feature type="transmembrane region" description="Helical" evidence="7">
    <location>
        <begin position="368"/>
        <end position="388"/>
    </location>
</feature>
<feature type="transmembrane region" description="Helical" evidence="7">
    <location>
        <begin position="74"/>
        <end position="93"/>
    </location>
</feature>
<dbReference type="InterPro" id="IPR011701">
    <property type="entry name" value="MFS"/>
</dbReference>
<dbReference type="EMBL" id="JACRDE010000116">
    <property type="protein sequence ID" value="MBI5248614.1"/>
    <property type="molecule type" value="Genomic_DNA"/>
</dbReference>
<reference evidence="9" key="1">
    <citation type="submission" date="2020-07" db="EMBL/GenBank/DDBJ databases">
        <title>Huge and variable diversity of episymbiotic CPR bacteria and DPANN archaea in groundwater ecosystems.</title>
        <authorList>
            <person name="He C.Y."/>
            <person name="Keren R."/>
            <person name="Whittaker M."/>
            <person name="Farag I.F."/>
            <person name="Doudna J."/>
            <person name="Cate J.H.D."/>
            <person name="Banfield J.F."/>
        </authorList>
    </citation>
    <scope>NUCLEOTIDE SEQUENCE</scope>
    <source>
        <strain evidence="9">NC_groundwater_1664_Pr3_B-0.1um_52_9</strain>
    </source>
</reference>
<evidence type="ECO:0000256" key="6">
    <source>
        <dbReference type="ARBA" id="ARBA00023136"/>
    </source>
</evidence>
<dbReference type="Pfam" id="PF07690">
    <property type="entry name" value="MFS_1"/>
    <property type="match status" value="1"/>
</dbReference>
<comment type="caution">
    <text evidence="9">The sequence shown here is derived from an EMBL/GenBank/DDBJ whole genome shotgun (WGS) entry which is preliminary data.</text>
</comment>
<evidence type="ECO:0000256" key="5">
    <source>
        <dbReference type="ARBA" id="ARBA00022989"/>
    </source>
</evidence>
<dbReference type="SUPFAM" id="SSF103473">
    <property type="entry name" value="MFS general substrate transporter"/>
    <property type="match status" value="1"/>
</dbReference>
<keyword evidence="6 7" id="KW-0472">Membrane</keyword>
<feature type="transmembrane region" description="Helical" evidence="7">
    <location>
        <begin position="21"/>
        <end position="38"/>
    </location>
</feature>
<evidence type="ECO:0000256" key="7">
    <source>
        <dbReference type="SAM" id="Phobius"/>
    </source>
</evidence>
<dbReference type="GO" id="GO:0005886">
    <property type="term" value="C:plasma membrane"/>
    <property type="evidence" value="ECO:0007669"/>
    <property type="project" value="UniProtKB-SubCell"/>
</dbReference>
<feature type="transmembrane region" description="Helical" evidence="7">
    <location>
        <begin position="44"/>
        <end position="62"/>
    </location>
</feature>
<evidence type="ECO:0000313" key="9">
    <source>
        <dbReference type="EMBL" id="MBI5248614.1"/>
    </source>
</evidence>
<dbReference type="PANTHER" id="PTHR23517">
    <property type="entry name" value="RESISTANCE PROTEIN MDTM, PUTATIVE-RELATED-RELATED"/>
    <property type="match status" value="1"/>
</dbReference>
<proteinExistence type="predicted"/>
<feature type="transmembrane region" description="Helical" evidence="7">
    <location>
        <begin position="280"/>
        <end position="298"/>
    </location>
</feature>
<organism evidence="9 10">
    <name type="scientific">Desulfomonile tiedjei</name>
    <dbReference type="NCBI Taxonomy" id="2358"/>
    <lineage>
        <taxon>Bacteria</taxon>
        <taxon>Pseudomonadati</taxon>
        <taxon>Thermodesulfobacteriota</taxon>
        <taxon>Desulfomonilia</taxon>
        <taxon>Desulfomonilales</taxon>
        <taxon>Desulfomonilaceae</taxon>
        <taxon>Desulfomonile</taxon>
    </lineage>
</organism>
<keyword evidence="3" id="KW-1003">Cell membrane</keyword>
<feature type="transmembrane region" description="Helical" evidence="7">
    <location>
        <begin position="133"/>
        <end position="157"/>
    </location>
</feature>